<reference evidence="2" key="1">
    <citation type="journal article" date="2019" name="Sci. Rep.">
        <title>Draft genome of Tanacetum cinerariifolium, the natural source of mosquito coil.</title>
        <authorList>
            <person name="Yamashiro T."/>
            <person name="Shiraishi A."/>
            <person name="Satake H."/>
            <person name="Nakayama K."/>
        </authorList>
    </citation>
    <scope>NUCLEOTIDE SEQUENCE</scope>
</reference>
<dbReference type="EMBL" id="BKCJ011114535">
    <property type="protein sequence ID" value="GFC88242.1"/>
    <property type="molecule type" value="Genomic_DNA"/>
</dbReference>
<sequence>GAGIAAAGGAAQCADGSAVGGGLRCLTAAVFAVSPGGGLLQRPRRRRTARFPDRHAADDLRRRRQYRPAGVRRADEDVRQQHALRVRLLRGTGAGDADSSEGCDQPAPVVQDQMQDVEPEPEVSPDVAAESDVQPEMVERVVASGEGVVRPVAIMDEEVAVEPEASGLDETTEVRRDVGVDRPL</sequence>
<feature type="region of interest" description="Disordered" evidence="1">
    <location>
        <begin position="162"/>
        <end position="184"/>
    </location>
</feature>
<proteinExistence type="predicted"/>
<accession>A0A699RVC5</accession>
<feature type="region of interest" description="Disordered" evidence="1">
    <location>
        <begin position="89"/>
        <end position="133"/>
    </location>
</feature>
<comment type="caution">
    <text evidence="2">The sequence shown here is derived from an EMBL/GenBank/DDBJ whole genome shotgun (WGS) entry which is preliminary data.</text>
</comment>
<organism evidence="2">
    <name type="scientific">Tanacetum cinerariifolium</name>
    <name type="common">Dalmatian daisy</name>
    <name type="synonym">Chrysanthemum cinerariifolium</name>
    <dbReference type="NCBI Taxonomy" id="118510"/>
    <lineage>
        <taxon>Eukaryota</taxon>
        <taxon>Viridiplantae</taxon>
        <taxon>Streptophyta</taxon>
        <taxon>Embryophyta</taxon>
        <taxon>Tracheophyta</taxon>
        <taxon>Spermatophyta</taxon>
        <taxon>Magnoliopsida</taxon>
        <taxon>eudicotyledons</taxon>
        <taxon>Gunneridae</taxon>
        <taxon>Pentapetalae</taxon>
        <taxon>asterids</taxon>
        <taxon>campanulids</taxon>
        <taxon>Asterales</taxon>
        <taxon>Asteraceae</taxon>
        <taxon>Asteroideae</taxon>
        <taxon>Anthemideae</taxon>
        <taxon>Anthemidinae</taxon>
        <taxon>Tanacetum</taxon>
    </lineage>
</organism>
<dbReference type="AlphaFoldDB" id="A0A699RVC5"/>
<protein>
    <submittedName>
        <fullName evidence="2">Uncharacterized protein</fullName>
    </submittedName>
</protein>
<evidence type="ECO:0000313" key="2">
    <source>
        <dbReference type="EMBL" id="GFC88242.1"/>
    </source>
</evidence>
<name>A0A699RVC5_TANCI</name>
<evidence type="ECO:0000256" key="1">
    <source>
        <dbReference type="SAM" id="MobiDB-lite"/>
    </source>
</evidence>
<gene>
    <name evidence="2" type="ORF">Tci_860212</name>
</gene>
<feature type="compositionally biased region" description="Basic and acidic residues" evidence="1">
    <location>
        <begin position="172"/>
        <end position="184"/>
    </location>
</feature>
<feature type="non-terminal residue" evidence="2">
    <location>
        <position position="1"/>
    </location>
</feature>
<feature type="region of interest" description="Disordered" evidence="1">
    <location>
        <begin position="36"/>
        <end position="57"/>
    </location>
</feature>